<evidence type="ECO:0000313" key="2">
    <source>
        <dbReference type="Proteomes" id="UP000003755"/>
    </source>
</evidence>
<comment type="caution">
    <text evidence="1">The sequence shown here is derived from an EMBL/GenBank/DDBJ whole genome shotgun (WGS) entry which is preliminary data.</text>
</comment>
<keyword evidence="2" id="KW-1185">Reference proteome</keyword>
<reference evidence="1" key="1">
    <citation type="submission" date="2009-09" db="EMBL/GenBank/DDBJ databases">
        <authorList>
            <person name="Weinstock G."/>
            <person name="Sodergren E."/>
            <person name="Clifton S."/>
            <person name="Fulton L."/>
            <person name="Fulton B."/>
            <person name="Courtney L."/>
            <person name="Fronick C."/>
            <person name="Harrison M."/>
            <person name="Strong C."/>
            <person name="Farmer C."/>
            <person name="Delahaunty K."/>
            <person name="Markovic C."/>
            <person name="Hall O."/>
            <person name="Minx P."/>
            <person name="Tomlinson C."/>
            <person name="Mitreva M."/>
            <person name="Nelson J."/>
            <person name="Hou S."/>
            <person name="Wollam A."/>
            <person name="Pepin K.H."/>
            <person name="Johnson M."/>
            <person name="Bhonagiri V."/>
            <person name="Nash W.E."/>
            <person name="Warren W."/>
            <person name="Chinwalla A."/>
            <person name="Mardis E.R."/>
            <person name="Wilson R.K."/>
        </authorList>
    </citation>
    <scope>NUCLEOTIDE SEQUENCE [LARGE SCALE GENOMIC DNA]</scope>
    <source>
        <strain evidence="1">DSM 20583</strain>
    </source>
</reference>
<proteinExistence type="predicted"/>
<protein>
    <submittedName>
        <fullName evidence="1">Uncharacterized protein</fullName>
    </submittedName>
</protein>
<sequence>MGLDMYLNKAKRFNDANIKEIISINCYLQWKEQDNEYSLLEWCGVKEEKNK</sequence>
<dbReference type="STRING" id="537007.BLAHAN_05427"/>
<dbReference type="EMBL" id="ABYU02000016">
    <property type="protein sequence ID" value="EEX21802.1"/>
    <property type="molecule type" value="Genomic_DNA"/>
</dbReference>
<dbReference type="RefSeq" id="WP_003020538.1">
    <property type="nucleotide sequence ID" value="NZ_CP022413.2"/>
</dbReference>
<organism evidence="1 2">
    <name type="scientific">Blautia hansenii DSM 20583</name>
    <dbReference type="NCBI Taxonomy" id="537007"/>
    <lineage>
        <taxon>Bacteria</taxon>
        <taxon>Bacillati</taxon>
        <taxon>Bacillota</taxon>
        <taxon>Clostridia</taxon>
        <taxon>Lachnospirales</taxon>
        <taxon>Lachnospiraceae</taxon>
        <taxon>Blautia</taxon>
    </lineage>
</organism>
<evidence type="ECO:0000313" key="1">
    <source>
        <dbReference type="EMBL" id="EEX21802.1"/>
    </source>
</evidence>
<accession>C9L7Q7</accession>
<dbReference type="Proteomes" id="UP000003755">
    <property type="component" value="Unassembled WGS sequence"/>
</dbReference>
<dbReference type="AlphaFoldDB" id="C9L7Q7"/>
<name>C9L7Q7_BLAHA</name>
<dbReference type="HOGENOM" id="CLU_3096143_0_0_9"/>
<gene>
    <name evidence="1" type="ORF">BLAHAN_05427</name>
</gene>